<dbReference type="PANTHER" id="PTHR21749:SF6">
    <property type="entry name" value="ACTIVIN_RECP DOMAIN-CONTAINING PROTEIN"/>
    <property type="match status" value="1"/>
</dbReference>
<dbReference type="STRING" id="27835.A0A0N4Y8Q3"/>
<evidence type="ECO:0000256" key="1">
    <source>
        <dbReference type="SAM" id="SignalP"/>
    </source>
</evidence>
<reference evidence="4" key="1">
    <citation type="submission" date="2017-02" db="UniProtKB">
        <authorList>
            <consortium name="WormBaseParasite"/>
        </authorList>
    </citation>
    <scope>IDENTIFICATION</scope>
</reference>
<sequence>MLSLQNVLLLLAVLCGGLALQCYTGFKYLNGQSVGTDKVTCSEKSDYCYNMTADLTQLNKLSKAGCSTTRCLLNRNKCFQTSLLGKTFQFCCCNTGDLCNSKFTNLSTFDKAKERVRDIFNIFG</sequence>
<keyword evidence="3" id="KW-1185">Reference proteome</keyword>
<dbReference type="SUPFAM" id="SSF57302">
    <property type="entry name" value="Snake toxin-like"/>
    <property type="match status" value="1"/>
</dbReference>
<evidence type="ECO:0000313" key="3">
    <source>
        <dbReference type="Proteomes" id="UP000271162"/>
    </source>
</evidence>
<dbReference type="AlphaFoldDB" id="A0A0N4Y8Q3"/>
<organism evidence="4">
    <name type="scientific">Nippostrongylus brasiliensis</name>
    <name type="common">Rat hookworm</name>
    <dbReference type="NCBI Taxonomy" id="27835"/>
    <lineage>
        <taxon>Eukaryota</taxon>
        <taxon>Metazoa</taxon>
        <taxon>Ecdysozoa</taxon>
        <taxon>Nematoda</taxon>
        <taxon>Chromadorea</taxon>
        <taxon>Rhabditida</taxon>
        <taxon>Rhabditina</taxon>
        <taxon>Rhabditomorpha</taxon>
        <taxon>Strongyloidea</taxon>
        <taxon>Heligmosomidae</taxon>
        <taxon>Nippostrongylus</taxon>
    </lineage>
</organism>
<proteinExistence type="predicted"/>
<dbReference type="EMBL" id="UYSL01020809">
    <property type="protein sequence ID" value="VDL76212.1"/>
    <property type="molecule type" value="Genomic_DNA"/>
</dbReference>
<evidence type="ECO:0000313" key="4">
    <source>
        <dbReference type="WBParaSite" id="NBR_0001262201-mRNA-1"/>
    </source>
</evidence>
<name>A0A0N4Y8Q3_NIPBR</name>
<feature type="chain" id="PRO_5043125391" evidence="1">
    <location>
        <begin position="20"/>
        <end position="124"/>
    </location>
</feature>
<accession>A0A0N4Y8Q3</accession>
<gene>
    <name evidence="2" type="ORF">NBR_LOCUS12623</name>
</gene>
<dbReference type="WBParaSite" id="NBR_0001262201-mRNA-1">
    <property type="protein sequence ID" value="NBR_0001262201-mRNA-1"/>
    <property type="gene ID" value="NBR_0001262201"/>
</dbReference>
<dbReference type="InterPro" id="IPR045860">
    <property type="entry name" value="Snake_toxin-like_sf"/>
</dbReference>
<dbReference type="Gene3D" id="2.10.60.10">
    <property type="entry name" value="CD59"/>
    <property type="match status" value="1"/>
</dbReference>
<dbReference type="Proteomes" id="UP000271162">
    <property type="component" value="Unassembled WGS sequence"/>
</dbReference>
<protein>
    <submittedName>
        <fullName evidence="4">Activin_recp domain-containing protein</fullName>
    </submittedName>
</protein>
<keyword evidence="1" id="KW-0732">Signal</keyword>
<dbReference type="PANTHER" id="PTHR21749">
    <property type="entry name" value="PRION-LIKE- Q/N-RICH -DOMAIN-BEARING PROTEIN PROTEIN 24"/>
    <property type="match status" value="1"/>
</dbReference>
<evidence type="ECO:0000313" key="2">
    <source>
        <dbReference type="EMBL" id="VDL76212.1"/>
    </source>
</evidence>
<reference evidence="2 3" key="2">
    <citation type="submission" date="2018-11" db="EMBL/GenBank/DDBJ databases">
        <authorList>
            <consortium name="Pathogen Informatics"/>
        </authorList>
    </citation>
    <scope>NUCLEOTIDE SEQUENCE [LARGE SCALE GENOMIC DNA]</scope>
</reference>
<dbReference type="OMA" id="GCSSTRC"/>
<feature type="signal peptide" evidence="1">
    <location>
        <begin position="1"/>
        <end position="19"/>
    </location>
</feature>